<dbReference type="OrthoDB" id="2278241at2759"/>
<proteinExistence type="predicted"/>
<dbReference type="Proteomes" id="UP000078561">
    <property type="component" value="Unassembled WGS sequence"/>
</dbReference>
<name>A0A163K3M5_ABSGL</name>
<evidence type="ECO:0008006" key="3">
    <source>
        <dbReference type="Google" id="ProtNLM"/>
    </source>
</evidence>
<evidence type="ECO:0000313" key="2">
    <source>
        <dbReference type="Proteomes" id="UP000078561"/>
    </source>
</evidence>
<gene>
    <name evidence="1" type="primary">ABSGL_13767.1 scaffold 14320</name>
</gene>
<organism evidence="1">
    <name type="scientific">Absidia glauca</name>
    <name type="common">Pin mould</name>
    <dbReference type="NCBI Taxonomy" id="4829"/>
    <lineage>
        <taxon>Eukaryota</taxon>
        <taxon>Fungi</taxon>
        <taxon>Fungi incertae sedis</taxon>
        <taxon>Mucoromycota</taxon>
        <taxon>Mucoromycotina</taxon>
        <taxon>Mucoromycetes</taxon>
        <taxon>Mucorales</taxon>
        <taxon>Cunninghamellaceae</taxon>
        <taxon>Absidia</taxon>
    </lineage>
</organism>
<evidence type="ECO:0000313" key="1">
    <source>
        <dbReference type="EMBL" id="SAM08106.1"/>
    </source>
</evidence>
<dbReference type="InParanoid" id="A0A163K3M5"/>
<dbReference type="AlphaFoldDB" id="A0A163K3M5"/>
<reference evidence="1" key="1">
    <citation type="submission" date="2016-04" db="EMBL/GenBank/DDBJ databases">
        <authorList>
            <person name="Evans L.H."/>
            <person name="Alamgir A."/>
            <person name="Owens N."/>
            <person name="Weber N.D."/>
            <person name="Virtaneva K."/>
            <person name="Barbian K."/>
            <person name="Babar A."/>
            <person name="Rosenke K."/>
        </authorList>
    </citation>
    <scope>NUCLEOTIDE SEQUENCE [LARGE SCALE GENOMIC DNA]</scope>
    <source>
        <strain evidence="1">CBS 101.48</strain>
    </source>
</reference>
<sequence>MGNHILYTIGCSSKSIYTLLRWTAIAVFFRQVGLSKWQRQWHFQMVRSTLPIHARRSLSYRHRHQPMQCPTNTCTFCNTAIEDNYHMVVGCPVKQTFWRYVLTLMDLQHDLTTIWNWITFYDLPRNKTGLDQHRGNLTMLGKALTIIWQQHWRSVLGDDSWNDQLAASSFRLLLWKQGNGVVLE</sequence>
<accession>A0A163K3M5</accession>
<dbReference type="OMA" id="MGNHILY"/>
<keyword evidence="2" id="KW-1185">Reference proteome</keyword>
<dbReference type="EMBL" id="LT554883">
    <property type="protein sequence ID" value="SAM08106.1"/>
    <property type="molecule type" value="Genomic_DNA"/>
</dbReference>
<protein>
    <recommendedName>
        <fullName evidence="3">Reverse transcriptase zinc-binding domain-containing protein</fullName>
    </recommendedName>
</protein>